<feature type="compositionally biased region" description="Low complexity" evidence="1">
    <location>
        <begin position="41"/>
        <end position="60"/>
    </location>
</feature>
<proteinExistence type="predicted"/>
<protein>
    <submittedName>
        <fullName evidence="3">Uncharacterized protein</fullName>
    </submittedName>
</protein>
<feature type="chain" id="PRO_5002228961" evidence="2">
    <location>
        <begin position="21"/>
        <end position="97"/>
    </location>
</feature>
<sequence length="97" mass="9583">MRALPLLLCLALPSCTGLPAAVAGRIPEAERVGAPPPLVPLGPLLSQADAPGTPDPGPALSGRAAALNARAAALRRPVLSPAEARRLSGGVETGPLS</sequence>
<dbReference type="EMBL" id="AONG01000008">
    <property type="protein sequence ID" value="KIQ69905.1"/>
    <property type="molecule type" value="Genomic_DNA"/>
</dbReference>
<name>A0A0D0NNQ0_9RHOB</name>
<reference evidence="3 4" key="1">
    <citation type="submission" date="2013-01" db="EMBL/GenBank/DDBJ databases">
        <authorList>
            <person name="Fiebig A."/>
            <person name="Goeker M."/>
            <person name="Klenk H.-P.P."/>
        </authorList>
    </citation>
    <scope>NUCLEOTIDE SEQUENCE [LARGE SCALE GENOMIC DNA]</scope>
    <source>
        <strain evidence="3 4">DSM 24838</strain>
    </source>
</reference>
<dbReference type="AlphaFoldDB" id="A0A0D0NNQ0"/>
<keyword evidence="4" id="KW-1185">Reference proteome</keyword>
<evidence type="ECO:0000256" key="2">
    <source>
        <dbReference type="SAM" id="SignalP"/>
    </source>
</evidence>
<feature type="region of interest" description="Disordered" evidence="1">
    <location>
        <begin position="37"/>
        <end position="60"/>
    </location>
</feature>
<dbReference type="RefSeq" id="WP_018301162.1">
    <property type="nucleotide sequence ID" value="NZ_KB902276.1"/>
</dbReference>
<evidence type="ECO:0000313" key="3">
    <source>
        <dbReference type="EMBL" id="KIQ69905.1"/>
    </source>
</evidence>
<dbReference type="STRING" id="1123501.Wenmar_01475"/>
<keyword evidence="2" id="KW-0732">Signal</keyword>
<dbReference type="Proteomes" id="UP000035100">
    <property type="component" value="Unassembled WGS sequence"/>
</dbReference>
<evidence type="ECO:0000313" key="4">
    <source>
        <dbReference type="Proteomes" id="UP000035100"/>
    </source>
</evidence>
<accession>A0A0D0NNQ0</accession>
<evidence type="ECO:0000256" key="1">
    <source>
        <dbReference type="SAM" id="MobiDB-lite"/>
    </source>
</evidence>
<organism evidence="3 4">
    <name type="scientific">Wenxinia marina DSM 24838</name>
    <dbReference type="NCBI Taxonomy" id="1123501"/>
    <lineage>
        <taxon>Bacteria</taxon>
        <taxon>Pseudomonadati</taxon>
        <taxon>Pseudomonadota</taxon>
        <taxon>Alphaproteobacteria</taxon>
        <taxon>Rhodobacterales</taxon>
        <taxon>Roseobacteraceae</taxon>
        <taxon>Wenxinia</taxon>
    </lineage>
</organism>
<gene>
    <name evidence="3" type="ORF">Wenmar_01475</name>
</gene>
<comment type="caution">
    <text evidence="3">The sequence shown here is derived from an EMBL/GenBank/DDBJ whole genome shotgun (WGS) entry which is preliminary data.</text>
</comment>
<feature type="signal peptide" evidence="2">
    <location>
        <begin position="1"/>
        <end position="20"/>
    </location>
</feature>